<dbReference type="InterPro" id="IPR011008">
    <property type="entry name" value="Dimeric_a/b-barrel"/>
</dbReference>
<dbReference type="SUPFAM" id="SSF54909">
    <property type="entry name" value="Dimeric alpha+beta barrel"/>
    <property type="match status" value="1"/>
</dbReference>
<evidence type="ECO:0000313" key="4">
    <source>
        <dbReference type="Proteomes" id="UP000502005"/>
    </source>
</evidence>
<feature type="domain" description="YCII-related" evidence="2">
    <location>
        <begin position="9"/>
        <end position="83"/>
    </location>
</feature>
<dbReference type="InterPro" id="IPR005545">
    <property type="entry name" value="YCII"/>
</dbReference>
<evidence type="ECO:0000259" key="2">
    <source>
        <dbReference type="Pfam" id="PF03795"/>
    </source>
</evidence>
<keyword evidence="3" id="KW-0614">Plasmid</keyword>
<organism evidence="3 4">
    <name type="scientific">Pantoea cypripedii</name>
    <name type="common">Pectobacterium cypripedii</name>
    <name type="synonym">Erwinia cypripedii</name>
    <dbReference type="NCBI Taxonomy" id="55209"/>
    <lineage>
        <taxon>Bacteria</taxon>
        <taxon>Pseudomonadati</taxon>
        <taxon>Pseudomonadota</taxon>
        <taxon>Gammaproteobacteria</taxon>
        <taxon>Enterobacterales</taxon>
        <taxon>Erwiniaceae</taxon>
        <taxon>Pantoea</taxon>
    </lineage>
</organism>
<dbReference type="Gene3D" id="3.30.70.1060">
    <property type="entry name" value="Dimeric alpha+beta barrel"/>
    <property type="match status" value="1"/>
</dbReference>
<dbReference type="PANTHER" id="PTHR37828">
    <property type="entry name" value="GSR2449 PROTEIN"/>
    <property type="match status" value="1"/>
</dbReference>
<dbReference type="Proteomes" id="UP000502005">
    <property type="component" value="Plasmid pNE1B"/>
</dbReference>
<dbReference type="EMBL" id="CP024770">
    <property type="protein sequence ID" value="QGY32567.1"/>
    <property type="molecule type" value="Genomic_DNA"/>
</dbReference>
<name>A0A6B9GE87_PANCY</name>
<evidence type="ECO:0000313" key="3">
    <source>
        <dbReference type="EMBL" id="QGY32567.1"/>
    </source>
</evidence>
<sequence length="98" mass="11291">MYIINITVNADISAEQHESLFPKHASWFKKYFEEGKFVLIGPYSDQERTGIIIASTETRSELNAILSEDSYFPDLANYEIREFIPKMIASDLQKLQIA</sequence>
<dbReference type="RefSeq" id="WP_208718466.1">
    <property type="nucleotide sequence ID" value="NZ_CP024770.1"/>
</dbReference>
<dbReference type="AlphaFoldDB" id="A0A6B9GE87"/>
<dbReference type="Pfam" id="PF03795">
    <property type="entry name" value="YCII"/>
    <property type="match status" value="1"/>
</dbReference>
<protein>
    <recommendedName>
        <fullName evidence="2">YCII-related domain-containing protein</fullName>
    </recommendedName>
</protein>
<proteinExistence type="inferred from homology"/>
<dbReference type="PANTHER" id="PTHR37828:SF1">
    <property type="entry name" value="YCII-RELATED DOMAIN-CONTAINING PROTEIN"/>
    <property type="match status" value="1"/>
</dbReference>
<geneLocation type="plasmid" evidence="4">
    <name>pne1b</name>
</geneLocation>
<accession>A0A6B9GE87</accession>
<comment type="similarity">
    <text evidence="1">Belongs to the YciI family.</text>
</comment>
<evidence type="ECO:0000256" key="1">
    <source>
        <dbReference type="ARBA" id="ARBA00007689"/>
    </source>
</evidence>
<gene>
    <name evidence="3" type="ORF">CUN67_26795</name>
</gene>
<reference evidence="3 4" key="1">
    <citation type="submission" date="2017-11" db="EMBL/GenBank/DDBJ databases">
        <title>Genome sequence of Pantoea cypripedii NE1.</title>
        <authorList>
            <person name="Nascimento F.X."/>
        </authorList>
    </citation>
    <scope>NUCLEOTIDE SEQUENCE [LARGE SCALE GENOMIC DNA]</scope>
    <source>
        <strain evidence="3 4">NE1</strain>
        <plasmid evidence="4">pne1b</plasmid>
    </source>
</reference>